<evidence type="ECO:0000313" key="1">
    <source>
        <dbReference type="EMBL" id="KAJ4961695.1"/>
    </source>
</evidence>
<reference evidence="1" key="1">
    <citation type="journal article" date="2023" name="Plant J.">
        <title>The genome of the king protea, Protea cynaroides.</title>
        <authorList>
            <person name="Chang J."/>
            <person name="Duong T.A."/>
            <person name="Schoeman C."/>
            <person name="Ma X."/>
            <person name="Roodt D."/>
            <person name="Barker N."/>
            <person name="Li Z."/>
            <person name="Van de Peer Y."/>
            <person name="Mizrachi E."/>
        </authorList>
    </citation>
    <scope>NUCLEOTIDE SEQUENCE</scope>
    <source>
        <tissue evidence="1">Young leaves</tissue>
    </source>
</reference>
<keyword evidence="2" id="KW-1185">Reference proteome</keyword>
<organism evidence="1 2">
    <name type="scientific">Protea cynaroides</name>
    <dbReference type="NCBI Taxonomy" id="273540"/>
    <lineage>
        <taxon>Eukaryota</taxon>
        <taxon>Viridiplantae</taxon>
        <taxon>Streptophyta</taxon>
        <taxon>Embryophyta</taxon>
        <taxon>Tracheophyta</taxon>
        <taxon>Spermatophyta</taxon>
        <taxon>Magnoliopsida</taxon>
        <taxon>Proteales</taxon>
        <taxon>Proteaceae</taxon>
        <taxon>Protea</taxon>
    </lineage>
</organism>
<sequence length="120" mass="12743">MGKGQSGVGLGCSRGVRCSRVLQQVEGDGCGGEMSMAGWWGRRGRDDRQVTGGEDEVEGGWCWLGSKRDAGGNGGSCSSRVSRGWEGTDDVLQVSGRRCAGGGEMVREVVAKIIEIWAYR</sequence>
<name>A0A9Q0H9F3_9MAGN</name>
<proteinExistence type="predicted"/>
<evidence type="ECO:0000313" key="2">
    <source>
        <dbReference type="Proteomes" id="UP001141806"/>
    </source>
</evidence>
<dbReference type="Proteomes" id="UP001141806">
    <property type="component" value="Unassembled WGS sequence"/>
</dbReference>
<accession>A0A9Q0H9F3</accession>
<protein>
    <submittedName>
        <fullName evidence="1">Uncharacterized protein</fullName>
    </submittedName>
</protein>
<dbReference type="EMBL" id="JAMYWD010000009">
    <property type="protein sequence ID" value="KAJ4961695.1"/>
    <property type="molecule type" value="Genomic_DNA"/>
</dbReference>
<gene>
    <name evidence="1" type="ORF">NE237_021605</name>
</gene>
<comment type="caution">
    <text evidence="1">The sequence shown here is derived from an EMBL/GenBank/DDBJ whole genome shotgun (WGS) entry which is preliminary data.</text>
</comment>
<dbReference type="AlphaFoldDB" id="A0A9Q0H9F3"/>